<evidence type="ECO:0000313" key="3">
    <source>
        <dbReference type="Proteomes" id="UP000241010"/>
    </source>
</evidence>
<dbReference type="InterPro" id="IPR000182">
    <property type="entry name" value="GNAT_dom"/>
</dbReference>
<gene>
    <name evidence="2" type="ORF">C5F48_18180</name>
</gene>
<dbReference type="GO" id="GO:0008999">
    <property type="term" value="F:protein-N-terminal-alanine acetyltransferase activity"/>
    <property type="evidence" value="ECO:0007669"/>
    <property type="project" value="TreeGrafter"/>
</dbReference>
<dbReference type="AlphaFoldDB" id="A0A2T4JQY2"/>
<dbReference type="Gene3D" id="3.40.630.30">
    <property type="match status" value="1"/>
</dbReference>
<sequence length="235" mass="26904">MTGGVTGEEDMQHWTARPRPEVKQLEGRFVRLERLDPDRHAEGLFDASAVPDAEARFRWLFDEPPTDRASFRAWVERSAQSTDPLFYAVIDRASGKAAGRQTLMRIDPANGVAEIGNIYWGPLMARRPAATEALYLFARHLFDDLGYRRLEWKCNDDNLPSKRAALRFGFRHEGLFRQHMVVKGLNRDTAWFAMTDRDWASLKPAYEAWLSPGNFDAEGTQRQRLEALQKAHQGA</sequence>
<dbReference type="Pfam" id="PF13302">
    <property type="entry name" value="Acetyltransf_3"/>
    <property type="match status" value="1"/>
</dbReference>
<dbReference type="PANTHER" id="PTHR43441:SF2">
    <property type="entry name" value="FAMILY ACETYLTRANSFERASE, PUTATIVE (AFU_ORTHOLOGUE AFUA_7G00850)-RELATED"/>
    <property type="match status" value="1"/>
</dbReference>
<proteinExistence type="predicted"/>
<dbReference type="Proteomes" id="UP000241010">
    <property type="component" value="Unassembled WGS sequence"/>
</dbReference>
<feature type="domain" description="N-acetyltransferase" evidence="1">
    <location>
        <begin position="30"/>
        <end position="188"/>
    </location>
</feature>
<dbReference type="EMBL" id="PZKG01000116">
    <property type="protein sequence ID" value="PTE20324.1"/>
    <property type="molecule type" value="Genomic_DNA"/>
</dbReference>
<keyword evidence="3" id="KW-1185">Reference proteome</keyword>
<keyword evidence="2" id="KW-0808">Transferase</keyword>
<dbReference type="InterPro" id="IPR016181">
    <property type="entry name" value="Acyl_CoA_acyltransferase"/>
</dbReference>
<name>A0A2T4JQY2_9RHOB</name>
<dbReference type="GO" id="GO:1990189">
    <property type="term" value="F:protein N-terminal-serine acetyltransferase activity"/>
    <property type="evidence" value="ECO:0007669"/>
    <property type="project" value="TreeGrafter"/>
</dbReference>
<comment type="caution">
    <text evidence="2">The sequence shown here is derived from an EMBL/GenBank/DDBJ whole genome shotgun (WGS) entry which is preliminary data.</text>
</comment>
<dbReference type="OrthoDB" id="5295305at2"/>
<dbReference type="FunFam" id="3.40.630.30:FF:000047">
    <property type="entry name" value="Acetyltransferase, GNAT family"/>
    <property type="match status" value="1"/>
</dbReference>
<organism evidence="2 3">
    <name type="scientific">Cereibacter changlensis JA139</name>
    <dbReference type="NCBI Taxonomy" id="1188249"/>
    <lineage>
        <taxon>Bacteria</taxon>
        <taxon>Pseudomonadati</taxon>
        <taxon>Pseudomonadota</taxon>
        <taxon>Alphaproteobacteria</taxon>
        <taxon>Rhodobacterales</taxon>
        <taxon>Paracoccaceae</taxon>
        <taxon>Cereibacter</taxon>
    </lineage>
</organism>
<evidence type="ECO:0000313" key="2">
    <source>
        <dbReference type="EMBL" id="PTE20324.1"/>
    </source>
</evidence>
<dbReference type="PANTHER" id="PTHR43441">
    <property type="entry name" value="RIBOSOMAL-PROTEIN-SERINE ACETYLTRANSFERASE"/>
    <property type="match status" value="1"/>
</dbReference>
<accession>A0A2T4JQY2</accession>
<dbReference type="InterPro" id="IPR051908">
    <property type="entry name" value="Ribosomal_N-acetyltransferase"/>
</dbReference>
<dbReference type="SUPFAM" id="SSF55729">
    <property type="entry name" value="Acyl-CoA N-acyltransferases (Nat)"/>
    <property type="match status" value="1"/>
</dbReference>
<reference evidence="2 3" key="1">
    <citation type="submission" date="2018-03" db="EMBL/GenBank/DDBJ databases">
        <title>Cereibacter changlensis.</title>
        <authorList>
            <person name="Meyer T.E."/>
            <person name="Miller S."/>
            <person name="Lodha T."/>
            <person name="Gandham S."/>
            <person name="Chintalapati S."/>
            <person name="Chintalapati V.R."/>
        </authorList>
    </citation>
    <scope>NUCLEOTIDE SEQUENCE [LARGE SCALE GENOMIC DNA]</scope>
    <source>
        <strain evidence="2 3">JA139</strain>
    </source>
</reference>
<dbReference type="PROSITE" id="PS51186">
    <property type="entry name" value="GNAT"/>
    <property type="match status" value="1"/>
</dbReference>
<evidence type="ECO:0000259" key="1">
    <source>
        <dbReference type="PROSITE" id="PS51186"/>
    </source>
</evidence>
<protein>
    <submittedName>
        <fullName evidence="2">GNAT family N-acetyltransferase</fullName>
    </submittedName>
</protein>